<evidence type="ECO:0000313" key="17">
    <source>
        <dbReference type="EMBL" id="OIW10693.1"/>
    </source>
</evidence>
<keyword evidence="14 15" id="KW-0100">Branched-chain amino acid biosynthesis</keyword>
<dbReference type="PROSITE" id="PS51672">
    <property type="entry name" value="ACT_LIKE"/>
    <property type="match status" value="2"/>
</dbReference>
<accession>A0A4P1RGV5</accession>
<dbReference type="PANTHER" id="PTHR48078">
    <property type="entry name" value="THREONINE DEHYDRATASE, MITOCHONDRIAL-RELATED"/>
    <property type="match status" value="1"/>
</dbReference>
<comment type="catalytic activity">
    <reaction evidence="1 15">
        <text>L-threonine = 2-oxobutanoate + NH4(+)</text>
        <dbReference type="Rhea" id="RHEA:22108"/>
        <dbReference type="ChEBI" id="CHEBI:16763"/>
        <dbReference type="ChEBI" id="CHEBI:28938"/>
        <dbReference type="ChEBI" id="CHEBI:57926"/>
        <dbReference type="EC" id="4.3.1.19"/>
    </reaction>
</comment>
<dbReference type="KEGG" id="lang:109350392"/>
<keyword evidence="13 15" id="KW-0456">Lyase</keyword>
<organism evidence="17 18">
    <name type="scientific">Lupinus angustifolius</name>
    <name type="common">Narrow-leaved blue lupine</name>
    <dbReference type="NCBI Taxonomy" id="3871"/>
    <lineage>
        <taxon>Eukaryota</taxon>
        <taxon>Viridiplantae</taxon>
        <taxon>Streptophyta</taxon>
        <taxon>Embryophyta</taxon>
        <taxon>Tracheophyta</taxon>
        <taxon>Spermatophyta</taxon>
        <taxon>Magnoliopsida</taxon>
        <taxon>eudicotyledons</taxon>
        <taxon>Gunneridae</taxon>
        <taxon>Pentapetalae</taxon>
        <taxon>rosids</taxon>
        <taxon>fabids</taxon>
        <taxon>Fabales</taxon>
        <taxon>Fabaceae</taxon>
        <taxon>Papilionoideae</taxon>
        <taxon>50 kb inversion clade</taxon>
        <taxon>genistoids sensu lato</taxon>
        <taxon>core genistoids</taxon>
        <taxon>Genisteae</taxon>
        <taxon>Lupinus</taxon>
    </lineage>
</organism>
<dbReference type="STRING" id="3871.A0A4P1RGV5"/>
<evidence type="ECO:0000256" key="6">
    <source>
        <dbReference type="ARBA" id="ARBA00022528"/>
    </source>
</evidence>
<evidence type="ECO:0000256" key="11">
    <source>
        <dbReference type="ARBA" id="ARBA00022898"/>
    </source>
</evidence>
<dbReference type="Gramene" id="OIW10693">
    <property type="protein sequence ID" value="OIW10693"/>
    <property type="gene ID" value="TanjilG_16065"/>
</dbReference>
<comment type="pathway">
    <text evidence="4 15">Amino-acid biosynthesis; L-isoleucine biosynthesis; 2-oxobutanoate from L-threonine: step 1/1.</text>
</comment>
<evidence type="ECO:0000256" key="14">
    <source>
        <dbReference type="ARBA" id="ARBA00023304"/>
    </source>
</evidence>
<comment type="similarity">
    <text evidence="5 15">Belongs to the serine/threonine dehydratase family.</text>
</comment>
<evidence type="ECO:0000256" key="10">
    <source>
        <dbReference type="ARBA" id="ARBA00022737"/>
    </source>
</evidence>
<dbReference type="EMBL" id="CM007366">
    <property type="protein sequence ID" value="OIW10693.1"/>
    <property type="molecule type" value="Genomic_DNA"/>
</dbReference>
<evidence type="ECO:0000256" key="12">
    <source>
        <dbReference type="ARBA" id="ARBA00022946"/>
    </source>
</evidence>
<feature type="domain" description="ACT-like" evidence="16">
    <location>
        <begin position="410"/>
        <end position="483"/>
    </location>
</feature>
<evidence type="ECO:0000259" key="16">
    <source>
        <dbReference type="PROSITE" id="PS51672"/>
    </source>
</evidence>
<dbReference type="AlphaFoldDB" id="A0A4P1RGV5"/>
<dbReference type="GO" id="GO:0003941">
    <property type="term" value="F:L-serine ammonia-lyase activity"/>
    <property type="evidence" value="ECO:0007669"/>
    <property type="project" value="TreeGrafter"/>
</dbReference>
<dbReference type="CDD" id="cd04907">
    <property type="entry name" value="ACT_ThrD-I_2"/>
    <property type="match status" value="1"/>
</dbReference>
<dbReference type="Proteomes" id="UP000188354">
    <property type="component" value="Chromosome LG06"/>
</dbReference>
<keyword evidence="9" id="KW-0934">Plastid</keyword>
<dbReference type="InterPro" id="IPR036052">
    <property type="entry name" value="TrpB-like_PALP_sf"/>
</dbReference>
<dbReference type="OrthoDB" id="4418812at2759"/>
<reference evidence="17 18" key="1">
    <citation type="journal article" date="2017" name="Plant Biotechnol. J.">
        <title>A comprehensive draft genome sequence for lupin (Lupinus angustifolius), an emerging health food: insights into plant-microbe interactions and legume evolution.</title>
        <authorList>
            <person name="Hane J.K."/>
            <person name="Ming Y."/>
            <person name="Kamphuis L.G."/>
            <person name="Nelson M.N."/>
            <person name="Garg G."/>
            <person name="Atkins C.A."/>
            <person name="Bayer P.E."/>
            <person name="Bravo A."/>
            <person name="Bringans S."/>
            <person name="Cannon S."/>
            <person name="Edwards D."/>
            <person name="Foley R."/>
            <person name="Gao L.L."/>
            <person name="Harrison M.J."/>
            <person name="Huang W."/>
            <person name="Hurgobin B."/>
            <person name="Li S."/>
            <person name="Liu C.W."/>
            <person name="McGrath A."/>
            <person name="Morahan G."/>
            <person name="Murray J."/>
            <person name="Weller J."/>
            <person name="Jian J."/>
            <person name="Singh K.B."/>
        </authorList>
    </citation>
    <scope>NUCLEOTIDE SEQUENCE [LARGE SCALE GENOMIC DNA]</scope>
    <source>
        <strain evidence="18">cv. Tanjil</strain>
        <tissue evidence="17">Whole plant</tissue>
    </source>
</reference>
<keyword evidence="7 15" id="KW-0028">Amino-acid biosynthesis</keyword>
<dbReference type="InterPro" id="IPR001926">
    <property type="entry name" value="TrpB-like_PALP"/>
</dbReference>
<dbReference type="GO" id="GO:0004794">
    <property type="term" value="F:threonine deaminase activity"/>
    <property type="evidence" value="ECO:0007669"/>
    <property type="project" value="UniProtKB-UniRule"/>
</dbReference>
<evidence type="ECO:0000256" key="7">
    <source>
        <dbReference type="ARBA" id="ARBA00022605"/>
    </source>
</evidence>
<dbReference type="InterPro" id="IPR038110">
    <property type="entry name" value="TD_ACT-like_sf"/>
</dbReference>
<dbReference type="InterPro" id="IPR000634">
    <property type="entry name" value="Ser/Thr_deHydtase_PyrdxlP-BS"/>
</dbReference>
<evidence type="ECO:0000256" key="9">
    <source>
        <dbReference type="ARBA" id="ARBA00022640"/>
    </source>
</evidence>
<dbReference type="GO" id="GO:0030170">
    <property type="term" value="F:pyridoxal phosphate binding"/>
    <property type="evidence" value="ECO:0007669"/>
    <property type="project" value="InterPro"/>
</dbReference>
<dbReference type="Gene3D" id="3.40.1020.10">
    <property type="entry name" value="Biosynthetic Threonine Deaminase, Domain 3"/>
    <property type="match status" value="1"/>
</dbReference>
<keyword evidence="8 15" id="KW-0412">Isoleucine biosynthesis</keyword>
<dbReference type="SUPFAM" id="SSF53686">
    <property type="entry name" value="Tryptophan synthase beta subunit-like PLP-dependent enzymes"/>
    <property type="match status" value="1"/>
</dbReference>
<comment type="subcellular location">
    <subcellularLocation>
        <location evidence="3">Plastid</location>
        <location evidence="3">Chloroplast</location>
    </subcellularLocation>
</comment>
<dbReference type="FunFam" id="3.40.1020.10:FF:000003">
    <property type="entry name" value="Threonine dehydratase"/>
    <property type="match status" value="1"/>
</dbReference>
<evidence type="ECO:0000256" key="4">
    <source>
        <dbReference type="ARBA" id="ARBA00004810"/>
    </source>
</evidence>
<evidence type="ECO:0000256" key="13">
    <source>
        <dbReference type="ARBA" id="ARBA00023239"/>
    </source>
</evidence>
<evidence type="ECO:0000256" key="5">
    <source>
        <dbReference type="ARBA" id="ARBA00010869"/>
    </source>
</evidence>
<dbReference type="InterPro" id="IPR045865">
    <property type="entry name" value="ACT-like_dom_sf"/>
</dbReference>
<sequence length="586" mass="64668">MESFLFTLTNPLHSFHNTSSAPFRLTTTASIPVQAEVAPISLQEEPLPDKTPRLIVKPDSLQYPSGYIGAFPNPSRSDNDDTAMSYLTNILSSKVYDVAIETPLELAPKLSERLGVNVWLKREDLQPVFSFKLRGAYNMMAKLSREQLEKGVICSSAGNHAQGVALSAKKLNCCAVIVMPVTTPDIKWKSVERLGATIVLVGDSYDEAQAYAKKRAIKDGLTFVPPFDHPDVIIGQGTVGMEILRQIKDPLHAIFVPVGGGGLIAGIAAYVKRVTPQVKVFGVEPTDANTMALSLHHGQRVILDQVGAFADGVAVKEVGEENFRLCMELVDGVVLVNRDSLCASIKDMFEEKRSILEPAGALAIAGAEAYCKYYGVKGENVVAITSGANMNFDKLRMVTELANVGRKKEALFATILPEEVGSFKHFCQLLRLGHLNITELKYRYNNKENAVVLYSIGVDEDSELKAVQERMELSQLPTSNLTENDLVKDHLRYLMGGQPNIENEVLCRFIFPERPGALMSFLDCFSPRWNITLFHYRGQGGIGANVLVGIHVPQNEMDEFFDRANKLGYDYTMVNNDHALQLLAQK</sequence>
<dbReference type="InterPro" id="IPR005787">
    <property type="entry name" value="Thr_deHydtase_biosynth"/>
</dbReference>
<dbReference type="InterPro" id="IPR001721">
    <property type="entry name" value="TD_ACT-like"/>
</dbReference>
<dbReference type="EC" id="4.3.1.19" evidence="15"/>
<dbReference type="PROSITE" id="PS00165">
    <property type="entry name" value="DEHYDRATASE_SER_THR"/>
    <property type="match status" value="1"/>
</dbReference>
<evidence type="ECO:0000256" key="8">
    <source>
        <dbReference type="ARBA" id="ARBA00022624"/>
    </source>
</evidence>
<evidence type="ECO:0000313" key="18">
    <source>
        <dbReference type="Proteomes" id="UP000188354"/>
    </source>
</evidence>
<dbReference type="PANTHER" id="PTHR48078:SF11">
    <property type="entry name" value="THREONINE DEHYDRATASE, MITOCHONDRIAL"/>
    <property type="match status" value="1"/>
</dbReference>
<keyword evidence="6" id="KW-0150">Chloroplast</keyword>
<feature type="domain" description="ACT-like" evidence="16">
    <location>
        <begin position="505"/>
        <end position="576"/>
    </location>
</feature>
<dbReference type="GO" id="GO:0009097">
    <property type="term" value="P:isoleucine biosynthetic process"/>
    <property type="evidence" value="ECO:0007669"/>
    <property type="project" value="UniProtKB-UniRule"/>
</dbReference>
<comment type="cofactor">
    <cofactor evidence="2 15">
        <name>pyridoxal 5'-phosphate</name>
        <dbReference type="ChEBI" id="CHEBI:597326"/>
    </cofactor>
</comment>
<dbReference type="NCBIfam" id="TIGR01124">
    <property type="entry name" value="ilvA_2Cterm"/>
    <property type="match status" value="1"/>
</dbReference>
<dbReference type="Pfam" id="PF00585">
    <property type="entry name" value="Thr_dehydrat_C"/>
    <property type="match status" value="2"/>
</dbReference>
<evidence type="ECO:0000256" key="1">
    <source>
        <dbReference type="ARBA" id="ARBA00001274"/>
    </source>
</evidence>
<dbReference type="CDD" id="cd01562">
    <property type="entry name" value="Thr-dehyd"/>
    <property type="match status" value="1"/>
</dbReference>
<keyword evidence="12" id="KW-0809">Transit peptide</keyword>
<dbReference type="NCBIfam" id="NF006674">
    <property type="entry name" value="PRK09224.1"/>
    <property type="match status" value="1"/>
</dbReference>
<name>A0A4P1RGV5_LUPAN</name>
<gene>
    <name evidence="17" type="ORF">TanjilG_16065</name>
</gene>
<evidence type="ECO:0000256" key="15">
    <source>
        <dbReference type="RuleBase" id="RU362012"/>
    </source>
</evidence>
<proteinExistence type="inferred from homology"/>
<dbReference type="Gene3D" id="3.40.50.1100">
    <property type="match status" value="2"/>
</dbReference>
<keyword evidence="10" id="KW-0677">Repeat</keyword>
<evidence type="ECO:0000256" key="3">
    <source>
        <dbReference type="ARBA" id="ARBA00004229"/>
    </source>
</evidence>
<dbReference type="UniPathway" id="UPA00047">
    <property type="reaction ID" value="UER00054"/>
</dbReference>
<keyword evidence="18" id="KW-1185">Reference proteome</keyword>
<evidence type="ECO:0000256" key="2">
    <source>
        <dbReference type="ARBA" id="ARBA00001933"/>
    </source>
</evidence>
<dbReference type="Pfam" id="PF00291">
    <property type="entry name" value="PALP"/>
    <property type="match status" value="1"/>
</dbReference>
<dbReference type="GO" id="GO:0006565">
    <property type="term" value="P:L-serine catabolic process"/>
    <property type="evidence" value="ECO:0007669"/>
    <property type="project" value="TreeGrafter"/>
</dbReference>
<dbReference type="GO" id="GO:0006567">
    <property type="term" value="P:L-threonine catabolic process"/>
    <property type="evidence" value="ECO:0007669"/>
    <property type="project" value="TreeGrafter"/>
</dbReference>
<dbReference type="FunFam" id="3.40.50.1100:FF:000008">
    <property type="entry name" value="L-threonine dehydratase"/>
    <property type="match status" value="1"/>
</dbReference>
<dbReference type="GO" id="GO:0009507">
    <property type="term" value="C:chloroplast"/>
    <property type="evidence" value="ECO:0007669"/>
    <property type="project" value="UniProtKB-SubCell"/>
</dbReference>
<dbReference type="SUPFAM" id="SSF55021">
    <property type="entry name" value="ACT-like"/>
    <property type="match status" value="2"/>
</dbReference>
<dbReference type="InterPro" id="IPR050147">
    <property type="entry name" value="Ser/Thr_Dehydratase"/>
</dbReference>
<protein>
    <recommendedName>
        <fullName evidence="15">Threonine dehydratase</fullName>
        <ecNumber evidence="15">4.3.1.19</ecNumber>
    </recommendedName>
    <alternativeName>
        <fullName evidence="15">Threonine deaminase</fullName>
    </alternativeName>
</protein>
<keyword evidence="11 15" id="KW-0663">Pyridoxal phosphate</keyword>